<dbReference type="EMBL" id="JACHMH010000001">
    <property type="protein sequence ID" value="MBB4679687.1"/>
    <property type="molecule type" value="Genomic_DNA"/>
</dbReference>
<dbReference type="PANTHER" id="PTHR35201">
    <property type="entry name" value="TERPENE SYNTHASE"/>
    <property type="match status" value="1"/>
</dbReference>
<evidence type="ECO:0000313" key="3">
    <source>
        <dbReference type="EMBL" id="MBB4679687.1"/>
    </source>
</evidence>
<accession>A0A7W7FVV8</accession>
<reference evidence="3 4" key="1">
    <citation type="submission" date="2020-08" db="EMBL/GenBank/DDBJ databases">
        <title>Sequencing the genomes of 1000 actinobacteria strains.</title>
        <authorList>
            <person name="Klenk H.-P."/>
        </authorList>
    </citation>
    <scope>NUCLEOTIDE SEQUENCE [LARGE SCALE GENOMIC DNA]</scope>
    <source>
        <strain evidence="3 4">DSM 44230</strain>
    </source>
</reference>
<dbReference type="GO" id="GO:0010333">
    <property type="term" value="F:terpene synthase activity"/>
    <property type="evidence" value="ECO:0007669"/>
    <property type="project" value="InterPro"/>
</dbReference>
<comment type="caution">
    <text evidence="3">The sequence shown here is derived from an EMBL/GenBank/DDBJ whole genome shotgun (WGS) entry which is preliminary data.</text>
</comment>
<dbReference type="GO" id="GO:0046872">
    <property type="term" value="F:metal ion binding"/>
    <property type="evidence" value="ECO:0007669"/>
    <property type="project" value="UniProtKB-KW"/>
</dbReference>
<dbReference type="Pfam" id="PF19086">
    <property type="entry name" value="Terpene_syn_C_2"/>
    <property type="match status" value="1"/>
</dbReference>
<dbReference type="AlphaFoldDB" id="A0A7W7FVV8"/>
<protein>
    <recommendedName>
        <fullName evidence="2">Terpene synthase</fullName>
        <ecNumber evidence="2">4.2.3.-</ecNumber>
    </recommendedName>
</protein>
<keyword evidence="1 2" id="KW-0456">Lyase</keyword>
<keyword evidence="2" id="KW-0460">Magnesium</keyword>
<proteinExistence type="inferred from homology"/>
<dbReference type="SFLD" id="SFLDS00005">
    <property type="entry name" value="Isoprenoid_Synthase_Type_I"/>
    <property type="match status" value="1"/>
</dbReference>
<keyword evidence="2" id="KW-0479">Metal-binding</keyword>
<dbReference type="SUPFAM" id="SSF48576">
    <property type="entry name" value="Terpenoid synthases"/>
    <property type="match status" value="1"/>
</dbReference>
<dbReference type="EC" id="4.2.3.-" evidence="2"/>
<evidence type="ECO:0000256" key="2">
    <source>
        <dbReference type="RuleBase" id="RU366034"/>
    </source>
</evidence>
<gene>
    <name evidence="3" type="ORF">HNR67_005805</name>
</gene>
<dbReference type="RefSeq" id="WP_185005406.1">
    <property type="nucleotide sequence ID" value="NZ_BAAAUI010000001.1"/>
</dbReference>
<name>A0A7W7FVV8_9PSEU</name>
<keyword evidence="4" id="KW-1185">Reference proteome</keyword>
<dbReference type="Gene3D" id="1.10.600.10">
    <property type="entry name" value="Farnesyl Diphosphate Synthase"/>
    <property type="match status" value="1"/>
</dbReference>
<dbReference type="PANTHER" id="PTHR35201:SF4">
    <property type="entry name" value="BETA-PINACENE SYNTHASE-RELATED"/>
    <property type="match status" value="1"/>
</dbReference>
<organism evidence="3 4">
    <name type="scientific">Crossiella cryophila</name>
    <dbReference type="NCBI Taxonomy" id="43355"/>
    <lineage>
        <taxon>Bacteria</taxon>
        <taxon>Bacillati</taxon>
        <taxon>Actinomycetota</taxon>
        <taxon>Actinomycetes</taxon>
        <taxon>Pseudonocardiales</taxon>
        <taxon>Pseudonocardiaceae</taxon>
        <taxon>Crossiella</taxon>
    </lineage>
</organism>
<dbReference type="InterPro" id="IPR008949">
    <property type="entry name" value="Isoprenoid_synthase_dom_sf"/>
</dbReference>
<evidence type="ECO:0000313" key="4">
    <source>
        <dbReference type="Proteomes" id="UP000533598"/>
    </source>
</evidence>
<dbReference type="SFLD" id="SFLDG01020">
    <property type="entry name" value="Terpene_Cyclase_Like_2"/>
    <property type="match status" value="1"/>
</dbReference>
<comment type="cofactor">
    <cofactor evidence="2">
        <name>Mg(2+)</name>
        <dbReference type="ChEBI" id="CHEBI:18420"/>
    </cofactor>
</comment>
<evidence type="ECO:0000256" key="1">
    <source>
        <dbReference type="ARBA" id="ARBA00023239"/>
    </source>
</evidence>
<comment type="similarity">
    <text evidence="2">Belongs to the terpene synthase family.</text>
</comment>
<dbReference type="InterPro" id="IPR034686">
    <property type="entry name" value="Terpene_cyclase-like_2"/>
</dbReference>
<dbReference type="Proteomes" id="UP000533598">
    <property type="component" value="Unassembled WGS sequence"/>
</dbReference>
<sequence>MTAMRSATIWCPYPSRRNSLVSVPEVEQRLHEWALAAGLLTEPAIEKRFRQARFGECAAYSYPDAPDLLVYAKWLTWLFVADDEFDENRAPAEGGIDRGVLGLLPLDGAAPVAARTPVTAALAELWRELAATMPRPLQERFRRNADEYARSYASDLARDRTGAVPDLRAYIELRRLSGAVETCLDLIERQPEAYLYPKLAADPATRAVRLAANDIICWSNDVFSVAKEFRHGELNNLVTVLHGASGMTWRGAVETAADMTSARTREFDDLQDRLLAEQGTPALRQFVAGLKAWISGSLDWHRSSPRYADSLL</sequence>